<dbReference type="OrthoDB" id="9807209at2"/>
<dbReference type="Gene3D" id="3.40.50.2000">
    <property type="entry name" value="Glycogen Phosphorylase B"/>
    <property type="match status" value="2"/>
</dbReference>
<protein>
    <submittedName>
        <fullName evidence="1">TIGR03087 family PEP-CTERM/XrtA system glycosyltransferase</fullName>
    </submittedName>
</protein>
<organism evidence="1 2">
    <name type="scientific">Alterirhizorhabdus solaris</name>
    <dbReference type="NCBI Taxonomy" id="2529389"/>
    <lineage>
        <taxon>Bacteria</taxon>
        <taxon>Pseudomonadati</taxon>
        <taxon>Pseudomonadota</taxon>
        <taxon>Alphaproteobacteria</taxon>
        <taxon>Sphingomonadales</taxon>
        <taxon>Rhizorhabdaceae</taxon>
        <taxon>Alterirhizorhabdus</taxon>
    </lineage>
</organism>
<accession>A0A558R9S0</accession>
<sequence length="402" mass="42177">MGDILFLAHRVPYPPDRGDKIRSFHLLKALAKLGRVHLAAFADDAADEGHAAALDPYVATRHVERRTRSQVAAGLAALRTGRPVSLALFESAGIAGFVAQTLRERPIETIFVFSGQMAQFVPADRGAARFVMDFVDVDSAKFAAYADTARQPMRRIHAREARLLGAYEIATAARADASLFVSEAEVALFRRHSGLGAEKVQALGNGVDLAFFDPAVAVERPNVPTPLIVFTGQMDYPPNMAAVIRFARESLPAIRATVPGATFAIVGRNPAPAVRALAALPGVIVTGAVADVRGWLAAAAVVVAPLDLARGIQNKVLEAMAMGRPVVASPAAFEGIEAVAGAELIVADAAGEAVAVIGLLTRPDAAARLGLAARARLVADYSWESRLAPLAGLVTAPRAVAV</sequence>
<dbReference type="Proteomes" id="UP000318681">
    <property type="component" value="Unassembled WGS sequence"/>
</dbReference>
<dbReference type="PANTHER" id="PTHR12526">
    <property type="entry name" value="GLYCOSYLTRANSFERASE"/>
    <property type="match status" value="1"/>
</dbReference>
<dbReference type="CDD" id="cd03801">
    <property type="entry name" value="GT4_PimA-like"/>
    <property type="match status" value="1"/>
</dbReference>
<dbReference type="PANTHER" id="PTHR12526:SF600">
    <property type="entry name" value="GLYCOSYL TRANSFERASE GROUP 1"/>
    <property type="match status" value="1"/>
</dbReference>
<dbReference type="AlphaFoldDB" id="A0A558R9S0"/>
<name>A0A558R9S0_9SPHN</name>
<comment type="caution">
    <text evidence="1">The sequence shown here is derived from an EMBL/GenBank/DDBJ whole genome shotgun (WGS) entry which is preliminary data.</text>
</comment>
<reference evidence="1 2" key="1">
    <citation type="submission" date="2019-07" db="EMBL/GenBank/DDBJ databases">
        <title>Sphingomonas solaris sp. nov., isolated from a solar panel from Boston, Massachusetts.</title>
        <authorList>
            <person name="Tanner K."/>
            <person name="Pascual J."/>
            <person name="Mancuso C."/>
            <person name="Pereto J."/>
            <person name="Khalil A."/>
            <person name="Vilanova C."/>
        </authorList>
    </citation>
    <scope>NUCLEOTIDE SEQUENCE [LARGE SCALE GENOMIC DNA]</scope>
    <source>
        <strain evidence="1 2">R4DWN</strain>
    </source>
</reference>
<evidence type="ECO:0000313" key="2">
    <source>
        <dbReference type="Proteomes" id="UP000318681"/>
    </source>
</evidence>
<gene>
    <name evidence="1" type="ORF">FOY91_05130</name>
</gene>
<dbReference type="EMBL" id="VNIM01000013">
    <property type="protein sequence ID" value="TVV76125.1"/>
    <property type="molecule type" value="Genomic_DNA"/>
</dbReference>
<dbReference type="SUPFAM" id="SSF53756">
    <property type="entry name" value="UDP-Glycosyltransferase/glycogen phosphorylase"/>
    <property type="match status" value="1"/>
</dbReference>
<proteinExistence type="predicted"/>
<dbReference type="InterPro" id="IPR017521">
    <property type="entry name" value="Sugar_tfrase_PEP-CTERM_Stp1"/>
</dbReference>
<evidence type="ECO:0000313" key="1">
    <source>
        <dbReference type="EMBL" id="TVV76125.1"/>
    </source>
</evidence>
<keyword evidence="2" id="KW-1185">Reference proteome</keyword>
<dbReference type="GO" id="GO:0016757">
    <property type="term" value="F:glycosyltransferase activity"/>
    <property type="evidence" value="ECO:0007669"/>
    <property type="project" value="TreeGrafter"/>
</dbReference>
<dbReference type="NCBIfam" id="TIGR03087">
    <property type="entry name" value="stp1"/>
    <property type="match status" value="1"/>
</dbReference>
<dbReference type="Pfam" id="PF13692">
    <property type="entry name" value="Glyco_trans_1_4"/>
    <property type="match status" value="1"/>
</dbReference>
<keyword evidence="1" id="KW-0808">Transferase</keyword>